<gene>
    <name evidence="1" type="ORF">AAG570_005690</name>
</gene>
<accession>A0ABD0YLR0</accession>
<protein>
    <recommendedName>
        <fullName evidence="3">Fibronectin type-III domain-containing protein</fullName>
    </recommendedName>
</protein>
<dbReference type="Proteomes" id="UP001558652">
    <property type="component" value="Unassembled WGS sequence"/>
</dbReference>
<proteinExistence type="predicted"/>
<dbReference type="AlphaFoldDB" id="A0ABD0YLR0"/>
<evidence type="ECO:0000313" key="1">
    <source>
        <dbReference type="EMBL" id="KAL1116195.1"/>
    </source>
</evidence>
<name>A0ABD0YLR0_9HEMI</name>
<organism evidence="1 2">
    <name type="scientific">Ranatra chinensis</name>
    <dbReference type="NCBI Taxonomy" id="642074"/>
    <lineage>
        <taxon>Eukaryota</taxon>
        <taxon>Metazoa</taxon>
        <taxon>Ecdysozoa</taxon>
        <taxon>Arthropoda</taxon>
        <taxon>Hexapoda</taxon>
        <taxon>Insecta</taxon>
        <taxon>Pterygota</taxon>
        <taxon>Neoptera</taxon>
        <taxon>Paraneoptera</taxon>
        <taxon>Hemiptera</taxon>
        <taxon>Heteroptera</taxon>
        <taxon>Panheteroptera</taxon>
        <taxon>Nepomorpha</taxon>
        <taxon>Nepidae</taxon>
        <taxon>Ranatrinae</taxon>
        <taxon>Ranatra</taxon>
    </lineage>
</organism>
<keyword evidence="2" id="KW-1185">Reference proteome</keyword>
<dbReference type="EMBL" id="JBFDAA010000018">
    <property type="protein sequence ID" value="KAL1116195.1"/>
    <property type="molecule type" value="Genomic_DNA"/>
</dbReference>
<comment type="caution">
    <text evidence="1">The sequence shown here is derived from an EMBL/GenBank/DDBJ whole genome shotgun (WGS) entry which is preliminary data.</text>
</comment>
<evidence type="ECO:0000313" key="2">
    <source>
        <dbReference type="Proteomes" id="UP001558652"/>
    </source>
</evidence>
<evidence type="ECO:0008006" key="3">
    <source>
        <dbReference type="Google" id="ProtNLM"/>
    </source>
</evidence>
<reference evidence="1 2" key="1">
    <citation type="submission" date="2024-07" db="EMBL/GenBank/DDBJ databases">
        <title>Chromosome-level genome assembly of the water stick insect Ranatra chinensis (Heteroptera: Nepidae).</title>
        <authorList>
            <person name="Liu X."/>
        </authorList>
    </citation>
    <scope>NUCLEOTIDE SEQUENCE [LARGE SCALE GENOMIC DNA]</scope>
    <source>
        <strain evidence="1">Cailab_2021Rc</strain>
        <tissue evidence="1">Muscle</tissue>
    </source>
</reference>
<sequence length="163" mass="18930">MFYENKKQETTEIGLLEFVSIVEDFFGVVGDRYKRRFRIRDKDANIDGEYRKKGHYSSRRSRDQRLLIANVGGVVEPLDCAELVIQIPEIQSQENSTYRLDYSPPFGRPAPNSSFSSRDLKNEIKFSGARPGTKYEFWLYYSNSTKRDLLTWTASITTGNTYI</sequence>